<proteinExistence type="inferred from homology"/>
<organism evidence="4 5">
    <name type="scientific">Clostridium isatidis</name>
    <dbReference type="NCBI Taxonomy" id="182773"/>
    <lineage>
        <taxon>Bacteria</taxon>
        <taxon>Bacillati</taxon>
        <taxon>Bacillota</taxon>
        <taxon>Clostridia</taxon>
        <taxon>Eubacteriales</taxon>
        <taxon>Clostridiaceae</taxon>
        <taxon>Clostridium</taxon>
    </lineage>
</organism>
<dbReference type="PANTHER" id="PTHR44196">
    <property type="entry name" value="DEHYDROGENASE/REDUCTASE SDR FAMILY MEMBER 7B"/>
    <property type="match status" value="1"/>
</dbReference>
<dbReference type="OrthoDB" id="9808814at2"/>
<dbReference type="PRINTS" id="PR00081">
    <property type="entry name" value="GDHRDH"/>
</dbReference>
<sequence>MGKHDSRSCVLITGATTGIGYELAKLYAEEGYNLILIARNKAKLEERKYELNLLYNVNIHILALDLALDNSCEEIINYINRKNLTVDVLINNAGVGTFGYIAEIDLEEEMKLIDINIKALTKLTKLILPSMIENGEGAILNVASTAAFCAGPKMAVYYASKAYVLNFTEALYEEVRDRGIKVSCLCPGAVKTEFQDRAGIKKKEIAKKNLMLPKDVARIAYRDFNKGKLIIIPGFKNKLMVFLNKLMPRSLSRKIILFMNKEN</sequence>
<name>A0A343J8Z0_9CLOT</name>
<dbReference type="SUPFAM" id="SSF51735">
    <property type="entry name" value="NAD(P)-binding Rossmann-fold domains"/>
    <property type="match status" value="1"/>
</dbReference>
<evidence type="ECO:0000256" key="2">
    <source>
        <dbReference type="ARBA" id="ARBA00023002"/>
    </source>
</evidence>
<evidence type="ECO:0000256" key="1">
    <source>
        <dbReference type="ARBA" id="ARBA00006484"/>
    </source>
</evidence>
<evidence type="ECO:0000313" key="5">
    <source>
        <dbReference type="Proteomes" id="UP000264883"/>
    </source>
</evidence>
<dbReference type="Gene3D" id="3.40.50.720">
    <property type="entry name" value="NAD(P)-binding Rossmann-like Domain"/>
    <property type="match status" value="1"/>
</dbReference>
<dbReference type="PANTHER" id="PTHR44196:SF2">
    <property type="entry name" value="SHORT-CHAIN DEHYDROGENASE-RELATED"/>
    <property type="match status" value="1"/>
</dbReference>
<dbReference type="Pfam" id="PF00106">
    <property type="entry name" value="adh_short"/>
    <property type="match status" value="1"/>
</dbReference>
<dbReference type="InterPro" id="IPR036291">
    <property type="entry name" value="NAD(P)-bd_dom_sf"/>
</dbReference>
<evidence type="ECO:0000313" key="4">
    <source>
        <dbReference type="EMBL" id="ASW41998.1"/>
    </source>
</evidence>
<keyword evidence="2" id="KW-0560">Oxidoreductase</keyword>
<dbReference type="EMBL" id="CP016786">
    <property type="protein sequence ID" value="ASW41998.1"/>
    <property type="molecule type" value="Genomic_DNA"/>
</dbReference>
<gene>
    <name evidence="4" type="ORF">BEN51_00275</name>
</gene>
<accession>A0A343J8Z0</accession>
<dbReference type="GO" id="GO:0016020">
    <property type="term" value="C:membrane"/>
    <property type="evidence" value="ECO:0007669"/>
    <property type="project" value="TreeGrafter"/>
</dbReference>
<dbReference type="InterPro" id="IPR002347">
    <property type="entry name" value="SDR_fam"/>
</dbReference>
<dbReference type="PIRSF" id="PIRSF000126">
    <property type="entry name" value="11-beta-HSD1"/>
    <property type="match status" value="1"/>
</dbReference>
<keyword evidence="5" id="KW-1185">Reference proteome</keyword>
<reference evidence="4 5" key="1">
    <citation type="submission" date="2016-08" db="EMBL/GenBank/DDBJ databases">
        <title>Complete Genome Sequence Of The Indigo Reducing Clostridium isatidis DSM15098.</title>
        <authorList>
            <person name="Little G.T."/>
            <person name="Minton N.P."/>
        </authorList>
    </citation>
    <scope>NUCLEOTIDE SEQUENCE [LARGE SCALE GENOMIC DNA]</scope>
    <source>
        <strain evidence="4 5">DSM 15098</strain>
    </source>
</reference>
<dbReference type="PRINTS" id="PR00080">
    <property type="entry name" value="SDRFAMILY"/>
</dbReference>
<dbReference type="CDD" id="cd05233">
    <property type="entry name" value="SDR_c"/>
    <property type="match status" value="1"/>
</dbReference>
<evidence type="ECO:0000256" key="3">
    <source>
        <dbReference type="RuleBase" id="RU000363"/>
    </source>
</evidence>
<dbReference type="GO" id="GO:0016491">
    <property type="term" value="F:oxidoreductase activity"/>
    <property type="evidence" value="ECO:0007669"/>
    <property type="project" value="UniProtKB-KW"/>
</dbReference>
<dbReference type="RefSeq" id="WP_119864131.1">
    <property type="nucleotide sequence ID" value="NZ_CP016786.1"/>
</dbReference>
<dbReference type="KEGG" id="cia:BEN51_00275"/>
<comment type="similarity">
    <text evidence="1 3">Belongs to the short-chain dehydrogenases/reductases (SDR) family.</text>
</comment>
<dbReference type="AlphaFoldDB" id="A0A343J8Z0"/>
<protein>
    <submittedName>
        <fullName evidence="4">Short-chain dehydrogenase</fullName>
    </submittedName>
</protein>
<dbReference type="Proteomes" id="UP000264883">
    <property type="component" value="Chromosome"/>
</dbReference>